<name>A0A9W9VG88_9EURO</name>
<feature type="region of interest" description="Disordered" evidence="8">
    <location>
        <begin position="77"/>
        <end position="98"/>
    </location>
</feature>
<keyword evidence="6" id="KW-0496">Mitochondrion</keyword>
<dbReference type="Proteomes" id="UP001147747">
    <property type="component" value="Unassembled WGS sequence"/>
</dbReference>
<evidence type="ECO:0000256" key="7">
    <source>
        <dbReference type="ARBA" id="ARBA00023136"/>
    </source>
</evidence>
<protein>
    <submittedName>
        <fullName evidence="9">Uncharacterized protein</fullName>
    </submittedName>
</protein>
<dbReference type="OrthoDB" id="5424147at2759"/>
<dbReference type="EMBL" id="JAPZBU010000011">
    <property type="protein sequence ID" value="KAJ5379629.1"/>
    <property type="molecule type" value="Genomic_DNA"/>
</dbReference>
<keyword evidence="7" id="KW-0472">Membrane</keyword>
<reference evidence="9" key="1">
    <citation type="submission" date="2022-12" db="EMBL/GenBank/DDBJ databases">
        <authorList>
            <person name="Petersen C."/>
        </authorList>
    </citation>
    <scope>NUCLEOTIDE SEQUENCE</scope>
    <source>
        <strain evidence="9">IBT 29677</strain>
    </source>
</reference>
<feature type="compositionally biased region" description="Polar residues" evidence="8">
    <location>
        <begin position="83"/>
        <end position="95"/>
    </location>
</feature>
<sequence length="386" mass="43152">MVTPRLPFLHPNFIRVAQSYKDLPAAPFDFLSAVALAFTPVSILVYNTINKCIHSTTAHMPSQASIHAGDRRTLDEVTLSGEGDQSSSERNNILPDQQLEDAKRVTTITFFSTSFDKQAFLDSKQGNSLLNSEQQEEHAMGNDGAQDTSTSSARLVRTESKKPHISPCPNQGAFDDAIHMPTPSAYLTPPGLIIPHNKPPRPIPIRSEYQPDTYFVVRDLTNGGFTNEQSVTITKAIQHILQKNIDIAKQCLISKSTVDNEPYQFKAACSELQHASRIQLEQEYDTLSQRLTKEIADMKDNIKGMLTDYSIATREDQRNIDTLLQELDYKISVSLNSDGKTAVDSIRWMLTRRAALTIASCALMIVFFLKYSSTRAQDSEHNIKNE</sequence>
<evidence type="ECO:0000256" key="6">
    <source>
        <dbReference type="ARBA" id="ARBA00023128"/>
    </source>
</evidence>
<keyword evidence="3" id="KW-0812">Transmembrane</keyword>
<evidence type="ECO:0000256" key="8">
    <source>
        <dbReference type="SAM" id="MobiDB-lite"/>
    </source>
</evidence>
<reference evidence="9" key="2">
    <citation type="journal article" date="2023" name="IMA Fungus">
        <title>Comparative genomic study of the Penicillium genus elucidates a diverse pangenome and 15 lateral gene transfer events.</title>
        <authorList>
            <person name="Petersen C."/>
            <person name="Sorensen T."/>
            <person name="Nielsen M.R."/>
            <person name="Sondergaard T.E."/>
            <person name="Sorensen J.L."/>
            <person name="Fitzpatrick D.A."/>
            <person name="Frisvad J.C."/>
            <person name="Nielsen K.L."/>
        </authorList>
    </citation>
    <scope>NUCLEOTIDE SEQUENCE</scope>
    <source>
        <strain evidence="9">IBT 29677</strain>
    </source>
</reference>
<accession>A0A9W9VG88</accession>
<evidence type="ECO:0000256" key="5">
    <source>
        <dbReference type="ARBA" id="ARBA00023054"/>
    </source>
</evidence>
<evidence type="ECO:0000313" key="10">
    <source>
        <dbReference type="Proteomes" id="UP001147747"/>
    </source>
</evidence>
<dbReference type="GeneID" id="81376365"/>
<dbReference type="InterPro" id="IPR024461">
    <property type="entry name" value="CCDC90-like"/>
</dbReference>
<evidence type="ECO:0000256" key="1">
    <source>
        <dbReference type="ARBA" id="ARBA00004173"/>
    </source>
</evidence>
<comment type="subcellular location">
    <subcellularLocation>
        <location evidence="2">Membrane</location>
    </subcellularLocation>
    <subcellularLocation>
        <location evidence="1">Mitochondrion</location>
    </subcellularLocation>
</comment>
<dbReference type="GO" id="GO:0005739">
    <property type="term" value="C:mitochondrion"/>
    <property type="evidence" value="ECO:0007669"/>
    <property type="project" value="UniProtKB-SubCell"/>
</dbReference>
<evidence type="ECO:0000313" key="9">
    <source>
        <dbReference type="EMBL" id="KAJ5379629.1"/>
    </source>
</evidence>
<evidence type="ECO:0000256" key="4">
    <source>
        <dbReference type="ARBA" id="ARBA00022989"/>
    </source>
</evidence>
<dbReference type="PANTHER" id="PTHR14360">
    <property type="entry name" value="PROTEIN FMP32, MITOCHONDRIAL"/>
    <property type="match status" value="1"/>
</dbReference>
<keyword evidence="4" id="KW-1133">Transmembrane helix</keyword>
<dbReference type="RefSeq" id="XP_056483415.1">
    <property type="nucleotide sequence ID" value="XM_056637385.1"/>
</dbReference>
<proteinExistence type="predicted"/>
<feature type="region of interest" description="Disordered" evidence="8">
    <location>
        <begin position="133"/>
        <end position="179"/>
    </location>
</feature>
<keyword evidence="5" id="KW-0175">Coiled coil</keyword>
<dbReference type="PANTHER" id="PTHR14360:SF12">
    <property type="entry name" value="MOZ PROTEIN REPRESENTS A CHROMATIN-ASSOCIATED ACETYLTRANSFERASE"/>
    <property type="match status" value="1"/>
</dbReference>
<organism evidence="9 10">
    <name type="scientific">Penicillium cosmopolitanum</name>
    <dbReference type="NCBI Taxonomy" id="1131564"/>
    <lineage>
        <taxon>Eukaryota</taxon>
        <taxon>Fungi</taxon>
        <taxon>Dikarya</taxon>
        <taxon>Ascomycota</taxon>
        <taxon>Pezizomycotina</taxon>
        <taxon>Eurotiomycetes</taxon>
        <taxon>Eurotiomycetidae</taxon>
        <taxon>Eurotiales</taxon>
        <taxon>Aspergillaceae</taxon>
        <taxon>Penicillium</taxon>
    </lineage>
</organism>
<keyword evidence="10" id="KW-1185">Reference proteome</keyword>
<evidence type="ECO:0000256" key="2">
    <source>
        <dbReference type="ARBA" id="ARBA00004370"/>
    </source>
</evidence>
<gene>
    <name evidence="9" type="ORF">N7509_012748</name>
</gene>
<dbReference type="Pfam" id="PF07798">
    <property type="entry name" value="CCDC90-like"/>
    <property type="match status" value="1"/>
</dbReference>
<dbReference type="GO" id="GO:0016020">
    <property type="term" value="C:membrane"/>
    <property type="evidence" value="ECO:0007669"/>
    <property type="project" value="UniProtKB-SubCell"/>
</dbReference>
<comment type="caution">
    <text evidence="9">The sequence shown here is derived from an EMBL/GenBank/DDBJ whole genome shotgun (WGS) entry which is preliminary data.</text>
</comment>
<evidence type="ECO:0000256" key="3">
    <source>
        <dbReference type="ARBA" id="ARBA00022692"/>
    </source>
</evidence>
<dbReference type="AlphaFoldDB" id="A0A9W9VG88"/>
<dbReference type="Gene3D" id="1.20.5.340">
    <property type="match status" value="1"/>
</dbReference>